<dbReference type="RefSeq" id="WP_344667135.1">
    <property type="nucleotide sequence ID" value="NZ_BAAAQN010000022.1"/>
</dbReference>
<reference evidence="6" key="1">
    <citation type="journal article" date="2019" name="Int. J. Syst. Evol. Microbiol.">
        <title>The Global Catalogue of Microorganisms (GCM) 10K type strain sequencing project: providing services to taxonomists for standard genome sequencing and annotation.</title>
        <authorList>
            <consortium name="The Broad Institute Genomics Platform"/>
            <consortium name="The Broad Institute Genome Sequencing Center for Infectious Disease"/>
            <person name="Wu L."/>
            <person name="Ma J."/>
        </authorList>
    </citation>
    <scope>NUCLEOTIDE SEQUENCE [LARGE SCALE GENOMIC DNA]</scope>
    <source>
        <strain evidence="6">JCM 16014</strain>
    </source>
</reference>
<dbReference type="InterPro" id="IPR013520">
    <property type="entry name" value="Ribonucl_H"/>
</dbReference>
<evidence type="ECO:0000313" key="6">
    <source>
        <dbReference type="Proteomes" id="UP001500751"/>
    </source>
</evidence>
<gene>
    <name evidence="5" type="ORF">GCM10009839_39840</name>
</gene>
<dbReference type="Gene3D" id="3.30.420.10">
    <property type="entry name" value="Ribonuclease H-like superfamily/Ribonuclease H"/>
    <property type="match status" value="1"/>
</dbReference>
<keyword evidence="1" id="KW-0540">Nuclease</keyword>
<organism evidence="5 6">
    <name type="scientific">Catenulispora yoronensis</name>
    <dbReference type="NCBI Taxonomy" id="450799"/>
    <lineage>
        <taxon>Bacteria</taxon>
        <taxon>Bacillati</taxon>
        <taxon>Actinomycetota</taxon>
        <taxon>Actinomycetes</taxon>
        <taxon>Catenulisporales</taxon>
        <taxon>Catenulisporaceae</taxon>
        <taxon>Catenulispora</taxon>
    </lineage>
</organism>
<dbReference type="InterPro" id="IPR012337">
    <property type="entry name" value="RNaseH-like_sf"/>
</dbReference>
<evidence type="ECO:0000256" key="3">
    <source>
        <dbReference type="ARBA" id="ARBA00022839"/>
    </source>
</evidence>
<dbReference type="SMART" id="SM00479">
    <property type="entry name" value="EXOIII"/>
    <property type="match status" value="1"/>
</dbReference>
<dbReference type="EMBL" id="BAAAQN010000022">
    <property type="protein sequence ID" value="GAA2035202.1"/>
    <property type="molecule type" value="Genomic_DNA"/>
</dbReference>
<protein>
    <recommendedName>
        <fullName evidence="4">Exonuclease domain-containing protein</fullName>
    </recommendedName>
</protein>
<evidence type="ECO:0000259" key="4">
    <source>
        <dbReference type="SMART" id="SM00479"/>
    </source>
</evidence>
<dbReference type="PANTHER" id="PTHR30231">
    <property type="entry name" value="DNA POLYMERASE III SUBUNIT EPSILON"/>
    <property type="match status" value="1"/>
</dbReference>
<keyword evidence="2" id="KW-0378">Hydrolase</keyword>
<keyword evidence="6" id="KW-1185">Reference proteome</keyword>
<evidence type="ECO:0000313" key="5">
    <source>
        <dbReference type="EMBL" id="GAA2035202.1"/>
    </source>
</evidence>
<dbReference type="CDD" id="cd06127">
    <property type="entry name" value="DEDDh"/>
    <property type="match status" value="1"/>
</dbReference>
<name>A0ABP5G074_9ACTN</name>
<keyword evidence="3" id="KW-0269">Exonuclease</keyword>
<evidence type="ECO:0000256" key="1">
    <source>
        <dbReference type="ARBA" id="ARBA00022722"/>
    </source>
</evidence>
<dbReference type="PANTHER" id="PTHR30231:SF4">
    <property type="entry name" value="PROTEIN NEN2"/>
    <property type="match status" value="1"/>
</dbReference>
<dbReference type="InterPro" id="IPR036397">
    <property type="entry name" value="RNaseH_sf"/>
</dbReference>
<proteinExistence type="predicted"/>
<comment type="caution">
    <text evidence="5">The sequence shown here is derived from an EMBL/GenBank/DDBJ whole genome shotgun (WGS) entry which is preliminary data.</text>
</comment>
<dbReference type="SUPFAM" id="SSF53098">
    <property type="entry name" value="Ribonuclease H-like"/>
    <property type="match status" value="1"/>
</dbReference>
<accession>A0ABP5G074</accession>
<sequence length="195" mass="20614">MNGYAVVDVETSGFHPPVAEIVEIAIVHVDLTGAVTGSWDSLIRPNSGVGATRVHGITRDMVARAPSFEDVGRELHSLLTDRIVAAHNLPFDSKFLVSHFARMGLNSPEIAGGVCTLRTSQALLPGPSYKLADCCDAVGIELTDAHSALGDALATARLLGRFVARGVNLGGMAVRQVSVPQPRSEFGGQFLSRAR</sequence>
<dbReference type="Pfam" id="PF00929">
    <property type="entry name" value="RNase_T"/>
    <property type="match status" value="1"/>
</dbReference>
<feature type="domain" description="Exonuclease" evidence="4">
    <location>
        <begin position="3"/>
        <end position="168"/>
    </location>
</feature>
<dbReference type="Proteomes" id="UP001500751">
    <property type="component" value="Unassembled WGS sequence"/>
</dbReference>
<evidence type="ECO:0000256" key="2">
    <source>
        <dbReference type="ARBA" id="ARBA00022801"/>
    </source>
</evidence>